<sequence length="526" mass="57954">MLLRSASAVIVAALEGHLPLLHPSPTRLAHATCVALGEVMSVLLLVTLVPLSLADFFPTPVIRDVSAMCGPDGITASIDFDRPFTGKIYSLDYANVHECIYYNTMEMQNVLFSIPSHRCGTKLTRNTRDIVDTIENRVYVQMDKWTQTASDRQYSFVCEMAAPTAPDSDLRRHPVGPSSPNNILYPFDAPAPLHPIVPVPSPHIHLPSFLPSPPSTRAPPPATMPPAAPIQPVFKGATTKIFGESWFRTTQRPLPTVLPSAEAPTTVTRAQAITKEYNVVVRTNTAEPTRIVATQSPSRREGAATEGQDVFLEIQYGDGPDGNTVSRPIKIGELLTLVVRGSSASRDPSQYNMFVHSCIATDGPGTTKVQLIDNSGCVAAPQVVGKMERRKTASEVIYFFRMRAFKFPGPNDVYFSCSVDLSPDYNFPELCPQDRDKRLRRAILTAAEEEPSMRQLKLYDNVKIELEAEFQQQKLVEELAHSRMHCLTDVLVAGVFGAIAFLVASLITAVGYAIRISQQFKAFNRR</sequence>
<dbReference type="PROSITE" id="PS51034">
    <property type="entry name" value="ZP_2"/>
    <property type="match status" value="1"/>
</dbReference>
<comment type="caution">
    <text evidence="4">The sequence shown here is derived from an EMBL/GenBank/DDBJ whole genome shotgun (WGS) entry which is preliminary data.</text>
</comment>
<evidence type="ECO:0000256" key="1">
    <source>
        <dbReference type="ARBA" id="ARBA00023157"/>
    </source>
</evidence>
<evidence type="ECO:0000259" key="3">
    <source>
        <dbReference type="PROSITE" id="PS51034"/>
    </source>
</evidence>
<accession>A0AA39M196</accession>
<dbReference type="PANTHER" id="PTHR46560">
    <property type="entry name" value="CYPHER, ISOFORM B"/>
    <property type="match status" value="1"/>
</dbReference>
<name>A0AA39M196_9BILA</name>
<keyword evidence="2" id="KW-0472">Membrane</keyword>
<evidence type="ECO:0000313" key="5">
    <source>
        <dbReference type="Proteomes" id="UP001175271"/>
    </source>
</evidence>
<keyword evidence="2" id="KW-1133">Transmembrane helix</keyword>
<organism evidence="4 5">
    <name type="scientific">Steinernema hermaphroditum</name>
    <dbReference type="NCBI Taxonomy" id="289476"/>
    <lineage>
        <taxon>Eukaryota</taxon>
        <taxon>Metazoa</taxon>
        <taxon>Ecdysozoa</taxon>
        <taxon>Nematoda</taxon>
        <taxon>Chromadorea</taxon>
        <taxon>Rhabditida</taxon>
        <taxon>Tylenchina</taxon>
        <taxon>Panagrolaimomorpha</taxon>
        <taxon>Strongyloidoidea</taxon>
        <taxon>Steinernematidae</taxon>
        <taxon>Steinernema</taxon>
    </lineage>
</organism>
<dbReference type="InterPro" id="IPR042235">
    <property type="entry name" value="ZP-C_dom"/>
</dbReference>
<evidence type="ECO:0000313" key="4">
    <source>
        <dbReference type="EMBL" id="KAK0416885.1"/>
    </source>
</evidence>
<keyword evidence="2" id="KW-0812">Transmembrane</keyword>
<dbReference type="Pfam" id="PF00100">
    <property type="entry name" value="Zona_pellucida"/>
    <property type="match status" value="1"/>
</dbReference>
<reference evidence="4" key="1">
    <citation type="submission" date="2023-06" db="EMBL/GenBank/DDBJ databases">
        <title>Genomic analysis of the entomopathogenic nematode Steinernema hermaphroditum.</title>
        <authorList>
            <person name="Schwarz E.M."/>
            <person name="Heppert J.K."/>
            <person name="Baniya A."/>
            <person name="Schwartz H.T."/>
            <person name="Tan C.-H."/>
            <person name="Antoshechkin I."/>
            <person name="Sternberg P.W."/>
            <person name="Goodrich-Blair H."/>
            <person name="Dillman A.R."/>
        </authorList>
    </citation>
    <scope>NUCLEOTIDE SEQUENCE</scope>
    <source>
        <strain evidence="4">PS9179</strain>
        <tissue evidence="4">Whole animal</tissue>
    </source>
</reference>
<dbReference type="AlphaFoldDB" id="A0AA39M196"/>
<dbReference type="InterPro" id="IPR055355">
    <property type="entry name" value="ZP-C"/>
</dbReference>
<dbReference type="SMART" id="SM00241">
    <property type="entry name" value="ZP"/>
    <property type="match status" value="1"/>
</dbReference>
<keyword evidence="1" id="KW-1015">Disulfide bond</keyword>
<keyword evidence="5" id="KW-1185">Reference proteome</keyword>
<proteinExistence type="predicted"/>
<protein>
    <recommendedName>
        <fullName evidence="3">ZP domain-containing protein</fullName>
    </recommendedName>
</protein>
<dbReference type="Pfam" id="PF25057">
    <property type="entry name" value="CUT_N"/>
    <property type="match status" value="1"/>
</dbReference>
<dbReference type="InterPro" id="IPR001507">
    <property type="entry name" value="ZP_dom"/>
</dbReference>
<dbReference type="PANTHER" id="PTHR46560:SF12">
    <property type="entry name" value="ZP DOMAIN-CONTAINING PROTEIN"/>
    <property type="match status" value="1"/>
</dbReference>
<feature type="transmembrane region" description="Helical" evidence="2">
    <location>
        <begin position="490"/>
        <end position="514"/>
    </location>
</feature>
<dbReference type="Proteomes" id="UP001175271">
    <property type="component" value="Unassembled WGS sequence"/>
</dbReference>
<gene>
    <name evidence="4" type="ORF">QR680_012735</name>
</gene>
<evidence type="ECO:0000256" key="2">
    <source>
        <dbReference type="SAM" id="Phobius"/>
    </source>
</evidence>
<dbReference type="InterPro" id="IPR056953">
    <property type="entry name" value="CUT_N"/>
</dbReference>
<feature type="domain" description="ZP" evidence="3">
    <location>
        <begin position="68"/>
        <end position="438"/>
    </location>
</feature>
<dbReference type="Gene3D" id="2.60.40.4100">
    <property type="entry name" value="Zona pellucida, ZP-C domain"/>
    <property type="match status" value="1"/>
</dbReference>
<dbReference type="EMBL" id="JAUCMV010000002">
    <property type="protein sequence ID" value="KAK0416885.1"/>
    <property type="molecule type" value="Genomic_DNA"/>
</dbReference>